<feature type="domain" description="Disease resistance R13L4/SHOC-2-like LRR" evidence="2">
    <location>
        <begin position="5"/>
        <end position="184"/>
    </location>
</feature>
<dbReference type="AlphaFoldDB" id="A0A8I6WDJ7"/>
<proteinExistence type="predicted"/>
<evidence type="ECO:0000256" key="1">
    <source>
        <dbReference type="ARBA" id="ARBA00022737"/>
    </source>
</evidence>
<dbReference type="Proteomes" id="UP000011116">
    <property type="component" value="Chromosome 1H"/>
</dbReference>
<sequence length="202" mass="22663">MDLLGERWVPRVHLRKFVSWIPIQLSALQGWIKRDPSHLSNLSELMLWSVKEVQQEDVEIIGGLLSLRRLWITSTHQTQRLLVISADGFRCIVDFHLDCGSATQILFEPGALPRVETVRFSLGVRVAKDDGNSGFDLGLQGNLLSLRQSVEVRMYCGGVRVGEANEAVAAVRRAQEAHPHHPQICIVMRPRIAEGAQDDDLI</sequence>
<evidence type="ECO:0000313" key="3">
    <source>
        <dbReference type="EnsemblPlants" id="HORVU.MOREX.r3.1HG0012660.1"/>
    </source>
</evidence>
<protein>
    <recommendedName>
        <fullName evidence="2">Disease resistance R13L4/SHOC-2-like LRR domain-containing protein</fullName>
    </recommendedName>
</protein>
<name>A0A8I6WDJ7_HORVV</name>
<reference evidence="3" key="3">
    <citation type="submission" date="2022-01" db="UniProtKB">
        <authorList>
            <consortium name="EnsemblPlants"/>
        </authorList>
    </citation>
    <scope>IDENTIFICATION</scope>
    <source>
        <strain evidence="3">subsp. vulgare</strain>
    </source>
</reference>
<accession>A0A8I6WDJ7</accession>
<dbReference type="Gramene" id="HORVU.MOREX.r3.1HG0012660.1">
    <property type="protein sequence ID" value="HORVU.MOREX.r3.1HG0012660.1"/>
    <property type="gene ID" value="HORVU.MOREX.r3.1HG0012660"/>
</dbReference>
<keyword evidence="4" id="KW-1185">Reference proteome</keyword>
<reference evidence="3" key="2">
    <citation type="submission" date="2020-10" db="EMBL/GenBank/DDBJ databases">
        <authorList>
            <person name="Scholz U."/>
            <person name="Mascher M."/>
            <person name="Fiebig A."/>
        </authorList>
    </citation>
    <scope>NUCLEOTIDE SEQUENCE [LARGE SCALE GENOMIC DNA]</scope>
    <source>
        <strain evidence="3">cv. Morex</strain>
    </source>
</reference>
<keyword evidence="1" id="KW-0677">Repeat</keyword>
<dbReference type="EnsemblPlants" id="HORVU.MOREX.r3.1HG0012660.1">
    <property type="protein sequence ID" value="HORVU.MOREX.r3.1HG0012660.1"/>
    <property type="gene ID" value="HORVU.MOREX.r3.1HG0012660"/>
</dbReference>
<evidence type="ECO:0000313" key="4">
    <source>
        <dbReference type="Proteomes" id="UP000011116"/>
    </source>
</evidence>
<dbReference type="SMR" id="A0A8I6WDJ7"/>
<evidence type="ECO:0000259" key="2">
    <source>
        <dbReference type="Pfam" id="PF23598"/>
    </source>
</evidence>
<dbReference type="Pfam" id="PF23598">
    <property type="entry name" value="LRR_14"/>
    <property type="match status" value="1"/>
</dbReference>
<reference evidence="4" key="1">
    <citation type="journal article" date="2012" name="Nature">
        <title>A physical, genetic and functional sequence assembly of the barley genome.</title>
        <authorList>
            <consortium name="The International Barley Genome Sequencing Consortium"/>
            <person name="Mayer K.F."/>
            <person name="Waugh R."/>
            <person name="Brown J.W."/>
            <person name="Schulman A."/>
            <person name="Langridge P."/>
            <person name="Platzer M."/>
            <person name="Fincher G.B."/>
            <person name="Muehlbauer G.J."/>
            <person name="Sato K."/>
            <person name="Close T.J."/>
            <person name="Wise R.P."/>
            <person name="Stein N."/>
        </authorList>
    </citation>
    <scope>NUCLEOTIDE SEQUENCE [LARGE SCALE GENOMIC DNA]</scope>
    <source>
        <strain evidence="4">cv. Morex</strain>
    </source>
</reference>
<organism evidence="3 4">
    <name type="scientific">Hordeum vulgare subsp. vulgare</name>
    <name type="common">Domesticated barley</name>
    <dbReference type="NCBI Taxonomy" id="112509"/>
    <lineage>
        <taxon>Eukaryota</taxon>
        <taxon>Viridiplantae</taxon>
        <taxon>Streptophyta</taxon>
        <taxon>Embryophyta</taxon>
        <taxon>Tracheophyta</taxon>
        <taxon>Spermatophyta</taxon>
        <taxon>Magnoliopsida</taxon>
        <taxon>Liliopsida</taxon>
        <taxon>Poales</taxon>
        <taxon>Poaceae</taxon>
        <taxon>BOP clade</taxon>
        <taxon>Pooideae</taxon>
        <taxon>Triticodae</taxon>
        <taxon>Triticeae</taxon>
        <taxon>Hordeinae</taxon>
        <taxon>Hordeum</taxon>
    </lineage>
</organism>
<dbReference type="InterPro" id="IPR055414">
    <property type="entry name" value="LRR_R13L4/SHOC2-like"/>
</dbReference>